<keyword evidence="5 9" id="KW-0798">TonB box</keyword>
<dbReference type="InterPro" id="IPR037066">
    <property type="entry name" value="Plug_dom_sf"/>
</dbReference>
<evidence type="ECO:0000256" key="2">
    <source>
        <dbReference type="ARBA" id="ARBA00022448"/>
    </source>
</evidence>
<evidence type="ECO:0000259" key="12">
    <source>
        <dbReference type="Pfam" id="PF07715"/>
    </source>
</evidence>
<evidence type="ECO:0000256" key="3">
    <source>
        <dbReference type="ARBA" id="ARBA00022452"/>
    </source>
</evidence>
<dbReference type="PANTHER" id="PTHR47234:SF1">
    <property type="entry name" value="TONB-DEPENDENT RECEPTOR"/>
    <property type="match status" value="1"/>
</dbReference>
<protein>
    <submittedName>
        <fullName evidence="13">TonB-dependent receptor</fullName>
    </submittedName>
</protein>
<dbReference type="Gene3D" id="2.40.170.20">
    <property type="entry name" value="TonB-dependent receptor, beta-barrel domain"/>
    <property type="match status" value="1"/>
</dbReference>
<keyword evidence="10" id="KW-0732">Signal</keyword>
<evidence type="ECO:0000256" key="9">
    <source>
        <dbReference type="RuleBase" id="RU003357"/>
    </source>
</evidence>
<comment type="subcellular location">
    <subcellularLocation>
        <location evidence="1 8">Cell outer membrane</location>
        <topology evidence="1 8">Multi-pass membrane protein</topology>
    </subcellularLocation>
</comment>
<dbReference type="KEGG" id="acob:P0Y56_05825"/>
<keyword evidence="13" id="KW-0675">Receptor</keyword>
<feature type="chain" id="PRO_5042521437" evidence="10">
    <location>
        <begin position="31"/>
        <end position="942"/>
    </location>
</feature>
<evidence type="ECO:0000256" key="6">
    <source>
        <dbReference type="ARBA" id="ARBA00023136"/>
    </source>
</evidence>
<keyword evidence="3 8" id="KW-1134">Transmembrane beta strand</keyword>
<dbReference type="GO" id="GO:0009279">
    <property type="term" value="C:cell outer membrane"/>
    <property type="evidence" value="ECO:0007669"/>
    <property type="project" value="UniProtKB-SubCell"/>
</dbReference>
<evidence type="ECO:0000256" key="4">
    <source>
        <dbReference type="ARBA" id="ARBA00022692"/>
    </source>
</evidence>
<evidence type="ECO:0000256" key="10">
    <source>
        <dbReference type="SAM" id="SignalP"/>
    </source>
</evidence>
<organism evidence="13 14">
    <name type="scientific">Candidatus Andeanibacterium colombiense</name>
    <dbReference type="NCBI Taxonomy" id="3121345"/>
    <lineage>
        <taxon>Bacteria</taxon>
        <taxon>Pseudomonadati</taxon>
        <taxon>Pseudomonadota</taxon>
        <taxon>Alphaproteobacteria</taxon>
        <taxon>Sphingomonadales</taxon>
        <taxon>Sphingomonadaceae</taxon>
        <taxon>Candidatus Andeanibacterium</taxon>
    </lineage>
</organism>
<evidence type="ECO:0000256" key="8">
    <source>
        <dbReference type="PROSITE-ProRule" id="PRU01360"/>
    </source>
</evidence>
<comment type="similarity">
    <text evidence="8 9">Belongs to the TonB-dependent receptor family.</text>
</comment>
<dbReference type="Pfam" id="PF00593">
    <property type="entry name" value="TonB_dep_Rec_b-barrel"/>
    <property type="match status" value="1"/>
</dbReference>
<feature type="domain" description="TonB-dependent receptor plug" evidence="12">
    <location>
        <begin position="53"/>
        <end position="171"/>
    </location>
</feature>
<dbReference type="Proteomes" id="UP001218362">
    <property type="component" value="Chromosome"/>
</dbReference>
<evidence type="ECO:0000256" key="1">
    <source>
        <dbReference type="ARBA" id="ARBA00004571"/>
    </source>
</evidence>
<evidence type="ECO:0000313" key="14">
    <source>
        <dbReference type="Proteomes" id="UP001218362"/>
    </source>
</evidence>
<accession>A0AAJ6BQK0</accession>
<feature type="signal peptide" evidence="10">
    <location>
        <begin position="1"/>
        <end position="30"/>
    </location>
</feature>
<evidence type="ECO:0000256" key="5">
    <source>
        <dbReference type="ARBA" id="ARBA00023077"/>
    </source>
</evidence>
<dbReference type="InterPro" id="IPR000531">
    <property type="entry name" value="Beta-barrel_TonB"/>
</dbReference>
<dbReference type="SUPFAM" id="SSF56935">
    <property type="entry name" value="Porins"/>
    <property type="match status" value="1"/>
</dbReference>
<dbReference type="Pfam" id="PF07715">
    <property type="entry name" value="Plug"/>
    <property type="match status" value="1"/>
</dbReference>
<keyword evidence="7 8" id="KW-0998">Cell outer membrane</keyword>
<dbReference type="EMBL" id="CP119316">
    <property type="protein sequence ID" value="WEK47813.1"/>
    <property type="molecule type" value="Genomic_DNA"/>
</dbReference>
<evidence type="ECO:0000313" key="13">
    <source>
        <dbReference type="EMBL" id="WEK47813.1"/>
    </source>
</evidence>
<dbReference type="PROSITE" id="PS52016">
    <property type="entry name" value="TONB_DEPENDENT_REC_3"/>
    <property type="match status" value="1"/>
</dbReference>
<dbReference type="PANTHER" id="PTHR47234">
    <property type="match status" value="1"/>
</dbReference>
<gene>
    <name evidence="13" type="ORF">P0Y56_05825</name>
</gene>
<dbReference type="Gene3D" id="2.170.130.10">
    <property type="entry name" value="TonB-dependent receptor, plug domain"/>
    <property type="match status" value="1"/>
</dbReference>
<keyword evidence="4 8" id="KW-0812">Transmembrane</keyword>
<keyword evidence="2 8" id="KW-0813">Transport</keyword>
<reference evidence="13" key="1">
    <citation type="submission" date="2023-03" db="EMBL/GenBank/DDBJ databases">
        <title>Andean soil-derived lignocellulolytic bacterial consortium as a source of novel taxa and putative plastic-active enzymes.</title>
        <authorList>
            <person name="Diaz-Garcia L."/>
            <person name="Chuvochina M."/>
            <person name="Feuerriegel G."/>
            <person name="Bunk B."/>
            <person name="Sproer C."/>
            <person name="Streit W.R."/>
            <person name="Rodriguez L.M."/>
            <person name="Overmann J."/>
            <person name="Jimenez D.J."/>
        </authorList>
    </citation>
    <scope>NUCLEOTIDE SEQUENCE</scope>
    <source>
        <strain evidence="13">MAG 26</strain>
    </source>
</reference>
<dbReference type="InterPro" id="IPR012910">
    <property type="entry name" value="Plug_dom"/>
</dbReference>
<dbReference type="InterPro" id="IPR039426">
    <property type="entry name" value="TonB-dep_rcpt-like"/>
</dbReference>
<evidence type="ECO:0000256" key="7">
    <source>
        <dbReference type="ARBA" id="ARBA00023237"/>
    </source>
</evidence>
<evidence type="ECO:0000259" key="11">
    <source>
        <dbReference type="Pfam" id="PF00593"/>
    </source>
</evidence>
<feature type="domain" description="TonB-dependent receptor-like beta-barrel" evidence="11">
    <location>
        <begin position="420"/>
        <end position="900"/>
    </location>
</feature>
<proteinExistence type="inferred from homology"/>
<keyword evidence="6 8" id="KW-0472">Membrane</keyword>
<sequence length="942" mass="103687">MIDRRQPSRARGFRTLLCLGVALAAAPAFAQDAATDSDDIIVLGSRIPRAQVEGPAPVTTITSDDILKNGYQSVPDVLRAINQNGGETQSQQSFAGADFTPGAQAVDLRGLGPSHTLVLVNGRRIADFPLPYNGNSNFTDISNIPLGLISNIQVLSGSASAIYGSDAISGVINFQLKDKPDGTRLDVRYGDTEHGGGSSYRITLTSGFESGGFHAVFGGEFMGQEPLWAYQRKRQDSTADNPTTPDPVARRNFLRADEDNDYLDPGADTCAPLAYLNNFSTYYGTRPEYGYDLDTGEYVDGHYCGTDKGIGYGTVISDRKAVSLYTSMGYDVSDSLQFFVDAQFSYSKLKLFKDVLDWFYVAPDGNEEGTFYNPKYLAPQDTYSGASLDNWYRLFTPEEMGGLENGMTRNRSITYNVTPGIKGKLGDKWSYEVSYNRAEYSSRVEFPEVVIDKANAFFLGQAIDDPDNDSGYARFDADPARLYKPLTPAEYKSITAYSVYRPKSWTNNFSATVNTTDLFQLPAGPVGFAAVAEIGNQGYDLRPDPLALTQYYVGLIDSDGSGKRTHWGAGGELRVPAFEFLELSGAGRYDHYKFAGNGIGKFTYNLGAELRPTSTLLLRGAYGTGFRAPDLHYVFRGPGNTHTSGTDYFICRSEESNPSLSDCADDYDYDFINHKTGNKSLKAETSKSFNAGVVYQPFRNFDFSVDYFRVSMKNQVLDLDIDSVLRDEADCRLGENISGDAVDIASPTCVDALARVERYASGALSGEIQAVDVMPINVAREMTDGIDIAAHLKVPTEHAGIFTASLGYTYVFNHTIQQYPGDPEVNKLAYDSDYYIPRDKGTASITWDLGKFSTTLTGQRLGKLPNWNEDAYIKASYLFNLSAQYTINDHLQISGTVTNLFDQGPVYDPSYASYPYYDISWFDGVGRSFYLQLSWKLGGQPL</sequence>
<name>A0AAJ6BQK0_9SPHN</name>
<dbReference type="AlphaFoldDB" id="A0AAJ6BQK0"/>
<dbReference type="InterPro" id="IPR036942">
    <property type="entry name" value="Beta-barrel_TonB_sf"/>
</dbReference>